<dbReference type="HOGENOM" id="CLU_2210827_0_0_1"/>
<name>A0A0D0D885_9AGAM</name>
<accession>A0A0D0D885</accession>
<organism evidence="1 2">
    <name type="scientific">Paxillus rubicundulus Ve08.2h10</name>
    <dbReference type="NCBI Taxonomy" id="930991"/>
    <lineage>
        <taxon>Eukaryota</taxon>
        <taxon>Fungi</taxon>
        <taxon>Dikarya</taxon>
        <taxon>Basidiomycota</taxon>
        <taxon>Agaricomycotina</taxon>
        <taxon>Agaricomycetes</taxon>
        <taxon>Agaricomycetidae</taxon>
        <taxon>Boletales</taxon>
        <taxon>Paxilineae</taxon>
        <taxon>Paxillaceae</taxon>
        <taxon>Paxillus</taxon>
    </lineage>
</organism>
<protein>
    <submittedName>
        <fullName evidence="1">Uncharacterized protein</fullName>
    </submittedName>
</protein>
<gene>
    <name evidence="1" type="ORF">PAXRUDRAFT_829234</name>
</gene>
<sequence length="107" mass="11938">MIRNPVHLVFGPLLRGQTLLCPQLCLPTNKCLPTNNTSDKEAGSSLSGPSACLDIMQYRSISFPRILQQTRKPCMAVRPQLFRIYHPGLHCLPFSVRCISGDLEISE</sequence>
<keyword evidence="2" id="KW-1185">Reference proteome</keyword>
<reference evidence="1 2" key="1">
    <citation type="submission" date="2014-04" db="EMBL/GenBank/DDBJ databases">
        <authorList>
            <consortium name="DOE Joint Genome Institute"/>
            <person name="Kuo A."/>
            <person name="Kohler A."/>
            <person name="Jargeat P."/>
            <person name="Nagy L.G."/>
            <person name="Floudas D."/>
            <person name="Copeland A."/>
            <person name="Barry K.W."/>
            <person name="Cichocki N."/>
            <person name="Veneault-Fourrey C."/>
            <person name="LaButti K."/>
            <person name="Lindquist E.A."/>
            <person name="Lipzen A."/>
            <person name="Lundell T."/>
            <person name="Morin E."/>
            <person name="Murat C."/>
            <person name="Sun H."/>
            <person name="Tunlid A."/>
            <person name="Henrissat B."/>
            <person name="Grigoriev I.V."/>
            <person name="Hibbett D.S."/>
            <person name="Martin F."/>
            <person name="Nordberg H.P."/>
            <person name="Cantor M.N."/>
            <person name="Hua S.X."/>
        </authorList>
    </citation>
    <scope>NUCLEOTIDE SEQUENCE [LARGE SCALE GENOMIC DNA]</scope>
    <source>
        <strain evidence="1 2">Ve08.2h10</strain>
    </source>
</reference>
<dbReference type="Proteomes" id="UP000054538">
    <property type="component" value="Unassembled WGS sequence"/>
</dbReference>
<dbReference type="EMBL" id="KN825207">
    <property type="protein sequence ID" value="KIK93177.1"/>
    <property type="molecule type" value="Genomic_DNA"/>
</dbReference>
<dbReference type="AlphaFoldDB" id="A0A0D0D885"/>
<evidence type="ECO:0000313" key="1">
    <source>
        <dbReference type="EMBL" id="KIK93177.1"/>
    </source>
</evidence>
<dbReference type="InParanoid" id="A0A0D0D885"/>
<proteinExistence type="predicted"/>
<evidence type="ECO:0000313" key="2">
    <source>
        <dbReference type="Proteomes" id="UP000054538"/>
    </source>
</evidence>
<reference evidence="2" key="2">
    <citation type="submission" date="2015-01" db="EMBL/GenBank/DDBJ databases">
        <title>Evolutionary Origins and Diversification of the Mycorrhizal Mutualists.</title>
        <authorList>
            <consortium name="DOE Joint Genome Institute"/>
            <consortium name="Mycorrhizal Genomics Consortium"/>
            <person name="Kohler A."/>
            <person name="Kuo A."/>
            <person name="Nagy L.G."/>
            <person name="Floudas D."/>
            <person name="Copeland A."/>
            <person name="Barry K.W."/>
            <person name="Cichocki N."/>
            <person name="Veneault-Fourrey C."/>
            <person name="LaButti K."/>
            <person name="Lindquist E.A."/>
            <person name="Lipzen A."/>
            <person name="Lundell T."/>
            <person name="Morin E."/>
            <person name="Murat C."/>
            <person name="Riley R."/>
            <person name="Ohm R."/>
            <person name="Sun H."/>
            <person name="Tunlid A."/>
            <person name="Henrissat B."/>
            <person name="Grigoriev I.V."/>
            <person name="Hibbett D.S."/>
            <person name="Martin F."/>
        </authorList>
    </citation>
    <scope>NUCLEOTIDE SEQUENCE [LARGE SCALE GENOMIC DNA]</scope>
    <source>
        <strain evidence="2">Ve08.2h10</strain>
    </source>
</reference>